<evidence type="ECO:0000313" key="2">
    <source>
        <dbReference type="EMBL" id="OAG17579.1"/>
    </source>
</evidence>
<evidence type="ECO:0000256" key="1">
    <source>
        <dbReference type="SAM" id="MobiDB-lite"/>
    </source>
</evidence>
<dbReference type="VEuPathDB" id="FungiDB:CC77DRAFT_1052548"/>
<dbReference type="Proteomes" id="UP000077248">
    <property type="component" value="Unassembled WGS sequence"/>
</dbReference>
<dbReference type="KEGG" id="aalt:CC77DRAFT_1052548"/>
<feature type="region of interest" description="Disordered" evidence="1">
    <location>
        <begin position="44"/>
        <end position="89"/>
    </location>
</feature>
<feature type="compositionally biased region" description="Basic residues" evidence="1">
    <location>
        <begin position="213"/>
        <end position="226"/>
    </location>
</feature>
<sequence>MANKEPLDDRRMHIALTVHDKEGKQLEDFPVKVYKIKYSDELQTELEQKEEEERKNEPEAKPKPSPKKAETPTQPGGSNPGTPVSPPNAAVLNTRELTRKFFDFSYKESAEEAKQMAVVLSKAQGLRIPIPASIVTTMRKTGKIGISVWYDFEYMNFLKKTGQEGQDKRIPYAERFTKEELEEKRERNELKKKEEEQKKEEEHSSTEEEQASKRRKLTHANRRRQRPACFGPMPPGMKARMDRGRAFVLEWRKQMESGN</sequence>
<reference evidence="2 3" key="1">
    <citation type="submission" date="2016-05" db="EMBL/GenBank/DDBJ databases">
        <title>Comparative analysis of secretome profiles of manganese(II)-oxidizing ascomycete fungi.</title>
        <authorList>
            <consortium name="DOE Joint Genome Institute"/>
            <person name="Zeiner C.A."/>
            <person name="Purvine S.O."/>
            <person name="Zink E.M."/>
            <person name="Wu S."/>
            <person name="Pasa-Tolic L."/>
            <person name="Chaput D.L."/>
            <person name="Haridas S."/>
            <person name="Grigoriev I.V."/>
            <person name="Santelli C.M."/>
            <person name="Hansel C.M."/>
        </authorList>
    </citation>
    <scope>NUCLEOTIDE SEQUENCE [LARGE SCALE GENOMIC DNA]</scope>
    <source>
        <strain evidence="2 3">SRC1lrK2f</strain>
    </source>
</reference>
<accession>A0A177DFI0</accession>
<evidence type="ECO:0000313" key="3">
    <source>
        <dbReference type="Proteomes" id="UP000077248"/>
    </source>
</evidence>
<gene>
    <name evidence="2" type="ORF">CC77DRAFT_1052548</name>
</gene>
<organism evidence="2 3">
    <name type="scientific">Alternaria alternata</name>
    <name type="common">Alternaria rot fungus</name>
    <name type="synonym">Torula alternata</name>
    <dbReference type="NCBI Taxonomy" id="5599"/>
    <lineage>
        <taxon>Eukaryota</taxon>
        <taxon>Fungi</taxon>
        <taxon>Dikarya</taxon>
        <taxon>Ascomycota</taxon>
        <taxon>Pezizomycotina</taxon>
        <taxon>Dothideomycetes</taxon>
        <taxon>Pleosporomycetidae</taxon>
        <taxon>Pleosporales</taxon>
        <taxon>Pleosporineae</taxon>
        <taxon>Pleosporaceae</taxon>
        <taxon>Alternaria</taxon>
        <taxon>Alternaria sect. Alternaria</taxon>
        <taxon>Alternaria alternata complex</taxon>
    </lineage>
</organism>
<feature type="region of interest" description="Disordered" evidence="1">
    <location>
        <begin position="1"/>
        <end position="22"/>
    </location>
</feature>
<feature type="compositionally biased region" description="Basic and acidic residues" evidence="1">
    <location>
        <begin position="179"/>
        <end position="212"/>
    </location>
</feature>
<dbReference type="EMBL" id="KV441486">
    <property type="protein sequence ID" value="OAG17579.1"/>
    <property type="molecule type" value="Genomic_DNA"/>
</dbReference>
<dbReference type="AlphaFoldDB" id="A0A177DFI0"/>
<dbReference type="GeneID" id="29113297"/>
<dbReference type="RefSeq" id="XP_018383000.1">
    <property type="nucleotide sequence ID" value="XM_018527703.1"/>
</dbReference>
<feature type="compositionally biased region" description="Basic and acidic residues" evidence="1">
    <location>
        <begin position="51"/>
        <end position="70"/>
    </location>
</feature>
<keyword evidence="3" id="KW-1185">Reference proteome</keyword>
<name>A0A177DFI0_ALTAL</name>
<feature type="region of interest" description="Disordered" evidence="1">
    <location>
        <begin position="179"/>
        <end position="245"/>
    </location>
</feature>
<protein>
    <submittedName>
        <fullName evidence="2">Uncharacterized protein</fullName>
    </submittedName>
</protein>
<proteinExistence type="predicted"/>